<accession>A0A382SNP0</accession>
<dbReference type="InterPro" id="IPR003331">
    <property type="entry name" value="UDP_GlcNAc_Epimerase_2_dom"/>
</dbReference>
<evidence type="ECO:0000313" key="2">
    <source>
        <dbReference type="EMBL" id="SVD11544.1"/>
    </source>
</evidence>
<proteinExistence type="predicted"/>
<dbReference type="AlphaFoldDB" id="A0A382SNP0"/>
<sequence length="99" mass="10639">MKEIQSTEGLELQIIATGMHLSPEFGLTYQQIESDGFVIDKKVEMLLSSDTEVGITKSMGIGMVGFADALSDLTPDLLVVLGDRYEIFVAASAATVARI</sequence>
<gene>
    <name evidence="2" type="ORF">METZ01_LOCUS364398</name>
</gene>
<name>A0A382SNP0_9ZZZZ</name>
<organism evidence="2">
    <name type="scientific">marine metagenome</name>
    <dbReference type="NCBI Taxonomy" id="408172"/>
    <lineage>
        <taxon>unclassified sequences</taxon>
        <taxon>metagenomes</taxon>
        <taxon>ecological metagenomes</taxon>
    </lineage>
</organism>
<dbReference type="Gene3D" id="3.40.50.2000">
    <property type="entry name" value="Glycogen Phosphorylase B"/>
    <property type="match status" value="1"/>
</dbReference>
<feature type="non-terminal residue" evidence="2">
    <location>
        <position position="99"/>
    </location>
</feature>
<dbReference type="Pfam" id="PF02350">
    <property type="entry name" value="Epimerase_2"/>
    <property type="match status" value="1"/>
</dbReference>
<dbReference type="EMBL" id="UINC01130463">
    <property type="protein sequence ID" value="SVD11544.1"/>
    <property type="molecule type" value="Genomic_DNA"/>
</dbReference>
<protein>
    <recommendedName>
        <fullName evidence="1">UDP-N-acetylglucosamine 2-epimerase domain-containing protein</fullName>
    </recommendedName>
</protein>
<evidence type="ECO:0000259" key="1">
    <source>
        <dbReference type="Pfam" id="PF02350"/>
    </source>
</evidence>
<reference evidence="2" key="1">
    <citation type="submission" date="2018-05" db="EMBL/GenBank/DDBJ databases">
        <authorList>
            <person name="Lanie J.A."/>
            <person name="Ng W.-L."/>
            <person name="Kazmierczak K.M."/>
            <person name="Andrzejewski T.M."/>
            <person name="Davidsen T.M."/>
            <person name="Wayne K.J."/>
            <person name="Tettelin H."/>
            <person name="Glass J.I."/>
            <person name="Rusch D."/>
            <person name="Podicherti R."/>
            <person name="Tsui H.-C.T."/>
            <person name="Winkler M.E."/>
        </authorList>
    </citation>
    <scope>NUCLEOTIDE SEQUENCE</scope>
</reference>
<dbReference type="SUPFAM" id="SSF53756">
    <property type="entry name" value="UDP-Glycosyltransferase/glycogen phosphorylase"/>
    <property type="match status" value="1"/>
</dbReference>
<feature type="domain" description="UDP-N-acetylglucosamine 2-epimerase" evidence="1">
    <location>
        <begin position="2"/>
        <end position="99"/>
    </location>
</feature>